<sequence>MNQRKDTYRAALQRGPEATAPRPAKVAQLHTRYVRVTIELDTSLPRDVMRWVEGPVSAIVRAGAAVLQPLRSTP</sequence>
<evidence type="ECO:0000313" key="3">
    <source>
        <dbReference type="Proteomes" id="UP001501563"/>
    </source>
</evidence>
<dbReference type="RefSeq" id="WP_331263493.1">
    <property type="nucleotide sequence ID" value="NZ_BAAAZA010000019.1"/>
</dbReference>
<dbReference type="Proteomes" id="UP001501563">
    <property type="component" value="Unassembled WGS sequence"/>
</dbReference>
<name>A0ABP7KR11_9ACTN</name>
<accession>A0ABP7KR11</accession>
<organism evidence="2 3">
    <name type="scientific">Streptomyces lannensis</name>
    <dbReference type="NCBI Taxonomy" id="766498"/>
    <lineage>
        <taxon>Bacteria</taxon>
        <taxon>Bacillati</taxon>
        <taxon>Actinomycetota</taxon>
        <taxon>Actinomycetes</taxon>
        <taxon>Kitasatosporales</taxon>
        <taxon>Streptomycetaceae</taxon>
        <taxon>Streptomyces</taxon>
    </lineage>
</organism>
<gene>
    <name evidence="2" type="ORF">GCM10022207_57970</name>
</gene>
<evidence type="ECO:0000313" key="2">
    <source>
        <dbReference type="EMBL" id="GAA3883345.1"/>
    </source>
</evidence>
<reference evidence="3" key="1">
    <citation type="journal article" date="2019" name="Int. J. Syst. Evol. Microbiol.">
        <title>The Global Catalogue of Microorganisms (GCM) 10K type strain sequencing project: providing services to taxonomists for standard genome sequencing and annotation.</title>
        <authorList>
            <consortium name="The Broad Institute Genomics Platform"/>
            <consortium name="The Broad Institute Genome Sequencing Center for Infectious Disease"/>
            <person name="Wu L."/>
            <person name="Ma J."/>
        </authorList>
    </citation>
    <scope>NUCLEOTIDE SEQUENCE [LARGE SCALE GENOMIC DNA]</scope>
    <source>
        <strain evidence="3">JCM 16578</strain>
    </source>
</reference>
<feature type="region of interest" description="Disordered" evidence="1">
    <location>
        <begin position="1"/>
        <end position="24"/>
    </location>
</feature>
<comment type="caution">
    <text evidence="2">The sequence shown here is derived from an EMBL/GenBank/DDBJ whole genome shotgun (WGS) entry which is preliminary data.</text>
</comment>
<evidence type="ECO:0000256" key="1">
    <source>
        <dbReference type="SAM" id="MobiDB-lite"/>
    </source>
</evidence>
<protein>
    <submittedName>
        <fullName evidence="2">Uncharacterized protein</fullName>
    </submittedName>
</protein>
<dbReference type="EMBL" id="BAAAZA010000019">
    <property type="protein sequence ID" value="GAA3883345.1"/>
    <property type="molecule type" value="Genomic_DNA"/>
</dbReference>
<proteinExistence type="predicted"/>
<keyword evidence="3" id="KW-1185">Reference proteome</keyword>